<dbReference type="GO" id="GO:0046872">
    <property type="term" value="F:metal ion binding"/>
    <property type="evidence" value="ECO:0007669"/>
    <property type="project" value="UniProtKB-KW"/>
</dbReference>
<feature type="binding site" evidence="5">
    <location>
        <position position="187"/>
    </location>
    <ligand>
        <name>Zn(2+)</name>
        <dbReference type="ChEBI" id="CHEBI:29105"/>
    </ligand>
</feature>
<dbReference type="PANTHER" id="PTHR20855:SF3">
    <property type="entry name" value="LD03007P"/>
    <property type="match status" value="1"/>
</dbReference>
<keyword evidence="5" id="KW-0479">Metal-binding</keyword>
<feature type="transmembrane region" description="Helical" evidence="6">
    <location>
        <begin position="44"/>
        <end position="67"/>
    </location>
</feature>
<dbReference type="GO" id="GO:0016020">
    <property type="term" value="C:membrane"/>
    <property type="evidence" value="ECO:0007669"/>
    <property type="project" value="UniProtKB-SubCell"/>
</dbReference>
<feature type="binding site" evidence="5">
    <location>
        <position position="65"/>
    </location>
    <ligand>
        <name>Zn(2+)</name>
        <dbReference type="ChEBI" id="CHEBI:29105"/>
    </ligand>
</feature>
<gene>
    <name evidence="7" type="ORF">A8708_27305</name>
</gene>
<dbReference type="PANTHER" id="PTHR20855">
    <property type="entry name" value="ADIPOR/PROGESTIN RECEPTOR-RELATED"/>
    <property type="match status" value="1"/>
</dbReference>
<feature type="transmembrane region" description="Helical" evidence="6">
    <location>
        <begin position="135"/>
        <end position="154"/>
    </location>
</feature>
<dbReference type="STRING" id="1850517.A8708_27305"/>
<dbReference type="AlphaFoldDB" id="A0A198ACZ6"/>
<keyword evidence="8" id="KW-1185">Reference proteome</keyword>
<evidence type="ECO:0000256" key="3">
    <source>
        <dbReference type="ARBA" id="ARBA00022989"/>
    </source>
</evidence>
<feature type="binding site" evidence="5">
    <location>
        <position position="191"/>
    </location>
    <ligand>
        <name>Zn(2+)</name>
        <dbReference type="ChEBI" id="CHEBI:29105"/>
    </ligand>
</feature>
<evidence type="ECO:0000256" key="4">
    <source>
        <dbReference type="ARBA" id="ARBA00023136"/>
    </source>
</evidence>
<evidence type="ECO:0000256" key="2">
    <source>
        <dbReference type="ARBA" id="ARBA00022692"/>
    </source>
</evidence>
<comment type="caution">
    <text evidence="7">The sequence shown here is derived from an EMBL/GenBank/DDBJ whole genome shotgun (WGS) entry which is preliminary data.</text>
</comment>
<dbReference type="OrthoDB" id="9813689at2"/>
<name>A0A198ACZ6_9BACL</name>
<dbReference type="EMBL" id="LYPB01000060">
    <property type="protein sequence ID" value="OAS19037.1"/>
    <property type="molecule type" value="Genomic_DNA"/>
</dbReference>
<reference evidence="7 8" key="1">
    <citation type="submission" date="2016-05" db="EMBL/GenBank/DDBJ databases">
        <title>Paenibacillus sp. 1ZS3-15 nov., isolated from the rhizosphere soil.</title>
        <authorList>
            <person name="Zhang X.X."/>
            <person name="Zhang J."/>
        </authorList>
    </citation>
    <scope>NUCLEOTIDE SEQUENCE [LARGE SCALE GENOMIC DNA]</scope>
    <source>
        <strain evidence="7 8">1ZS3-15</strain>
    </source>
</reference>
<feature type="transmembrane region" description="Helical" evidence="6">
    <location>
        <begin position="192"/>
        <end position="209"/>
    </location>
</feature>
<comment type="subcellular location">
    <subcellularLocation>
        <location evidence="1">Membrane</location>
        <topology evidence="1">Multi-pass membrane protein</topology>
    </subcellularLocation>
</comment>
<evidence type="ECO:0000313" key="7">
    <source>
        <dbReference type="EMBL" id="OAS19037.1"/>
    </source>
</evidence>
<accession>A0A198ACZ6</accession>
<keyword evidence="2 6" id="KW-0812">Transmembrane</keyword>
<keyword evidence="5" id="KW-0862">Zinc</keyword>
<keyword evidence="4 6" id="KW-0472">Membrane</keyword>
<dbReference type="Proteomes" id="UP000078454">
    <property type="component" value="Unassembled WGS sequence"/>
</dbReference>
<dbReference type="RefSeq" id="WP_068663898.1">
    <property type="nucleotide sequence ID" value="NZ_LYPB01000060.1"/>
</dbReference>
<protein>
    <submittedName>
        <fullName evidence="7">Hemolysin D</fullName>
    </submittedName>
</protein>
<evidence type="ECO:0000313" key="8">
    <source>
        <dbReference type="Proteomes" id="UP000078454"/>
    </source>
</evidence>
<feature type="transmembrane region" description="Helical" evidence="6">
    <location>
        <begin position="12"/>
        <end position="32"/>
    </location>
</feature>
<feature type="transmembrane region" description="Helical" evidence="6">
    <location>
        <begin position="160"/>
        <end position="180"/>
    </location>
</feature>
<evidence type="ECO:0000256" key="1">
    <source>
        <dbReference type="ARBA" id="ARBA00004141"/>
    </source>
</evidence>
<feature type="transmembrane region" description="Helical" evidence="6">
    <location>
        <begin position="79"/>
        <end position="98"/>
    </location>
</feature>
<sequence>MEDQLARKEERLNAVSHGIGVCLSIYGLILLMQRSVLFDDWLYTASNVVFGVSFCLLYVSSTLLHAVRSPKWGKRFEMLDHAAIFIAMAGSYTPFLLITWHSRVAIELLIVIWALAFGGVRYVHVIIGRFMPWGLLMYLGMGAFMILFIIPLYVRLPYAAFIWLEVGLISYIGGVPFFLWRKLRYHHTIWHIFVLAGSTCHFIAVYSYVMPALL</sequence>
<proteinExistence type="predicted"/>
<evidence type="ECO:0000256" key="6">
    <source>
        <dbReference type="SAM" id="Phobius"/>
    </source>
</evidence>
<organism evidence="7 8">
    <name type="scientific">Paenibacillus oryzisoli</name>
    <dbReference type="NCBI Taxonomy" id="1850517"/>
    <lineage>
        <taxon>Bacteria</taxon>
        <taxon>Bacillati</taxon>
        <taxon>Bacillota</taxon>
        <taxon>Bacilli</taxon>
        <taxon>Bacillales</taxon>
        <taxon>Paenibacillaceae</taxon>
        <taxon>Paenibacillus</taxon>
    </lineage>
</organism>
<keyword evidence="3 6" id="KW-1133">Transmembrane helix</keyword>
<evidence type="ECO:0000256" key="5">
    <source>
        <dbReference type="PIRSR" id="PIRSR604254-1"/>
    </source>
</evidence>
<dbReference type="Pfam" id="PF03006">
    <property type="entry name" value="HlyIII"/>
    <property type="match status" value="1"/>
</dbReference>
<feature type="transmembrane region" description="Helical" evidence="6">
    <location>
        <begin position="104"/>
        <end position="123"/>
    </location>
</feature>
<dbReference type="InterPro" id="IPR004254">
    <property type="entry name" value="AdipoR/HlyIII-related"/>
</dbReference>